<keyword evidence="9" id="KW-0547">Nucleotide-binding</keyword>
<dbReference type="SMART" id="SM00387">
    <property type="entry name" value="HATPase_c"/>
    <property type="match status" value="1"/>
</dbReference>
<dbReference type="PATRIC" id="fig|1330534.3.peg.1284"/>
<dbReference type="SUPFAM" id="SSF55874">
    <property type="entry name" value="ATPase domain of HSP90 chaperone/DNA topoisomerase II/histidine kinase"/>
    <property type="match status" value="1"/>
</dbReference>
<evidence type="ECO:0000313" key="18">
    <source>
        <dbReference type="EMBL" id="EPR12937.1"/>
    </source>
</evidence>
<dbReference type="SUPFAM" id="SSF47226">
    <property type="entry name" value="Histidine-containing phosphotransfer domain, HPT domain"/>
    <property type="match status" value="1"/>
</dbReference>
<evidence type="ECO:0000256" key="9">
    <source>
        <dbReference type="ARBA" id="ARBA00022741"/>
    </source>
</evidence>
<dbReference type="Gene3D" id="2.30.30.40">
    <property type="entry name" value="SH3 Domains"/>
    <property type="match status" value="1"/>
</dbReference>
<dbReference type="Pfam" id="PF01627">
    <property type="entry name" value="Hpt"/>
    <property type="match status" value="1"/>
</dbReference>
<keyword evidence="6" id="KW-0145">Chemotaxis</keyword>
<dbReference type="PROSITE" id="PS50109">
    <property type="entry name" value="HIS_KIN"/>
    <property type="match status" value="1"/>
</dbReference>
<comment type="catalytic activity">
    <reaction evidence="1">
        <text>ATP + protein L-histidine = ADP + protein N-phospho-L-histidine.</text>
        <dbReference type="EC" id="2.7.13.3"/>
    </reaction>
</comment>
<dbReference type="STRING" id="1330534.L323_06450"/>
<evidence type="ECO:0000256" key="1">
    <source>
        <dbReference type="ARBA" id="ARBA00000085"/>
    </source>
</evidence>
<evidence type="ECO:0000259" key="16">
    <source>
        <dbReference type="PROSITE" id="PS50851"/>
    </source>
</evidence>
<dbReference type="PROSITE" id="PS50894">
    <property type="entry name" value="HPT"/>
    <property type="match status" value="1"/>
</dbReference>
<dbReference type="InterPro" id="IPR036641">
    <property type="entry name" value="HPT_dom_sf"/>
</dbReference>
<dbReference type="CDD" id="cd16916">
    <property type="entry name" value="HATPase_CheA-like"/>
    <property type="match status" value="1"/>
</dbReference>
<dbReference type="InterPro" id="IPR036097">
    <property type="entry name" value="HisK_dim/P_sf"/>
</dbReference>
<evidence type="ECO:0000256" key="10">
    <source>
        <dbReference type="ARBA" id="ARBA00022777"/>
    </source>
</evidence>
<dbReference type="Proteomes" id="UP000016860">
    <property type="component" value="Unassembled WGS sequence"/>
</dbReference>
<dbReference type="InterPro" id="IPR004105">
    <property type="entry name" value="CheA-like_dim"/>
</dbReference>
<evidence type="ECO:0000313" key="19">
    <source>
        <dbReference type="Proteomes" id="UP000016860"/>
    </source>
</evidence>
<keyword evidence="7 14" id="KW-0597">Phosphoprotein</keyword>
<dbReference type="GO" id="GO:0005524">
    <property type="term" value="F:ATP binding"/>
    <property type="evidence" value="ECO:0007669"/>
    <property type="project" value="UniProtKB-KW"/>
</dbReference>
<dbReference type="InterPro" id="IPR035891">
    <property type="entry name" value="CheY-binding_CheA"/>
</dbReference>
<feature type="domain" description="Histidine kinase" evidence="15">
    <location>
        <begin position="321"/>
        <end position="525"/>
    </location>
</feature>
<evidence type="ECO:0000259" key="15">
    <source>
        <dbReference type="PROSITE" id="PS50109"/>
    </source>
</evidence>
<dbReference type="Gene3D" id="1.20.120.160">
    <property type="entry name" value="HPT domain"/>
    <property type="match status" value="1"/>
</dbReference>
<feature type="domain" description="HPt" evidence="17">
    <location>
        <begin position="3"/>
        <end position="110"/>
    </location>
</feature>
<dbReference type="InterPro" id="IPR036061">
    <property type="entry name" value="CheW-like_dom_sf"/>
</dbReference>
<protein>
    <recommendedName>
        <fullName evidence="4">Chemotaxis protein CheA</fullName>
        <ecNumber evidence="3">2.7.13.3</ecNumber>
    </recommendedName>
</protein>
<dbReference type="EMBL" id="ATAY01000022">
    <property type="protein sequence ID" value="EPR12937.1"/>
    <property type="molecule type" value="Genomic_DNA"/>
</dbReference>
<feature type="modified residue" description="Phosphohistidine" evidence="14">
    <location>
        <position position="51"/>
    </location>
</feature>
<dbReference type="PROSITE" id="PS50851">
    <property type="entry name" value="CHEW"/>
    <property type="match status" value="1"/>
</dbReference>
<dbReference type="GO" id="GO:0005737">
    <property type="term" value="C:cytoplasm"/>
    <property type="evidence" value="ECO:0007669"/>
    <property type="project" value="UniProtKB-SubCell"/>
</dbReference>
<gene>
    <name evidence="18" type="ORF">L323_06450</name>
</gene>
<dbReference type="RefSeq" id="WP_020814859.1">
    <property type="nucleotide sequence ID" value="NZ_ATAY01000022.1"/>
</dbReference>
<dbReference type="OrthoDB" id="9803176at2"/>
<evidence type="ECO:0000256" key="12">
    <source>
        <dbReference type="ARBA" id="ARBA00023012"/>
    </source>
</evidence>
<keyword evidence="5" id="KW-0963">Cytoplasm</keyword>
<evidence type="ECO:0000256" key="6">
    <source>
        <dbReference type="ARBA" id="ARBA00022500"/>
    </source>
</evidence>
<dbReference type="InterPro" id="IPR036890">
    <property type="entry name" value="HATPase_C_sf"/>
</dbReference>
<dbReference type="InterPro" id="IPR037006">
    <property type="entry name" value="CheA-like_homodim_sf"/>
</dbReference>
<dbReference type="AlphaFoldDB" id="U4R4U9"/>
<dbReference type="EC" id="2.7.13.3" evidence="3"/>
<comment type="subcellular location">
    <subcellularLocation>
        <location evidence="2">Cytoplasm</location>
    </subcellularLocation>
</comment>
<dbReference type="SMART" id="SM00260">
    <property type="entry name" value="CheW"/>
    <property type="match status" value="1"/>
</dbReference>
<dbReference type="SUPFAM" id="SSF47384">
    <property type="entry name" value="Homodimeric domain of signal transducing histidine kinase"/>
    <property type="match status" value="1"/>
</dbReference>
<dbReference type="SMART" id="SM00073">
    <property type="entry name" value="HPT"/>
    <property type="match status" value="1"/>
</dbReference>
<feature type="domain" description="CheW-like" evidence="16">
    <location>
        <begin position="527"/>
        <end position="665"/>
    </location>
</feature>
<dbReference type="InterPro" id="IPR008207">
    <property type="entry name" value="Sig_transdc_His_kin_Hpt_dom"/>
</dbReference>
<keyword evidence="8" id="KW-0808">Transferase</keyword>
<dbReference type="PRINTS" id="PR00344">
    <property type="entry name" value="BCTRLSENSOR"/>
</dbReference>
<evidence type="ECO:0000256" key="2">
    <source>
        <dbReference type="ARBA" id="ARBA00004496"/>
    </source>
</evidence>
<dbReference type="SUPFAM" id="SSF55052">
    <property type="entry name" value="CheY-binding domain of CheA"/>
    <property type="match status" value="1"/>
</dbReference>
<keyword evidence="10" id="KW-0418">Kinase</keyword>
<accession>U4R4U9</accession>
<evidence type="ECO:0000256" key="13">
    <source>
        <dbReference type="ARBA" id="ARBA00035100"/>
    </source>
</evidence>
<evidence type="ECO:0000256" key="3">
    <source>
        <dbReference type="ARBA" id="ARBA00012438"/>
    </source>
</evidence>
<evidence type="ECO:0000256" key="5">
    <source>
        <dbReference type="ARBA" id="ARBA00022490"/>
    </source>
</evidence>
<organism evidence="18 19">
    <name type="scientific">Ruminiclostridium papyrosolvens C7</name>
    <dbReference type="NCBI Taxonomy" id="1330534"/>
    <lineage>
        <taxon>Bacteria</taxon>
        <taxon>Bacillati</taxon>
        <taxon>Bacillota</taxon>
        <taxon>Clostridia</taxon>
        <taxon>Eubacteriales</taxon>
        <taxon>Oscillospiraceae</taxon>
        <taxon>Ruminiclostridium</taxon>
    </lineage>
</organism>
<evidence type="ECO:0000256" key="4">
    <source>
        <dbReference type="ARBA" id="ARBA00021495"/>
    </source>
</evidence>
<dbReference type="InterPro" id="IPR051315">
    <property type="entry name" value="Bact_Chemotaxis_CheA"/>
</dbReference>
<dbReference type="SMART" id="SM01231">
    <property type="entry name" value="H-kinase_dim"/>
    <property type="match status" value="1"/>
</dbReference>
<evidence type="ECO:0000256" key="11">
    <source>
        <dbReference type="ARBA" id="ARBA00022840"/>
    </source>
</evidence>
<reference evidence="18 19" key="1">
    <citation type="journal article" date="2013" name="Genome Announc.">
        <title>Draft Genome Sequence of the Cellulolytic Bacterium Clostridium papyrosolvens C7 (ATCC 700395).</title>
        <authorList>
            <person name="Zepeda V."/>
            <person name="Dassa B."/>
            <person name="Borovok I."/>
            <person name="Lamed R."/>
            <person name="Bayer E.A."/>
            <person name="Cate J.H."/>
        </authorList>
    </citation>
    <scope>NUCLEOTIDE SEQUENCE [LARGE SCALE GENOMIC DNA]</scope>
    <source>
        <strain evidence="18 19">C7</strain>
    </source>
</reference>
<dbReference type="Gene3D" id="3.30.70.1110">
    <property type="entry name" value="Histidine kinase CheA-like, P2 response regulator-binding domain"/>
    <property type="match status" value="1"/>
</dbReference>
<dbReference type="InterPro" id="IPR037052">
    <property type="entry name" value="CheA-like_P2_sf"/>
</dbReference>
<dbReference type="InterPro" id="IPR002545">
    <property type="entry name" value="CheW-lke_dom"/>
</dbReference>
<comment type="caution">
    <text evidence="18">The sequence shown here is derived from an EMBL/GenBank/DDBJ whole genome shotgun (WGS) entry which is preliminary data.</text>
</comment>
<name>U4R4U9_9FIRM</name>
<sequence length="665" mass="75473">MSEQPSNEPMLEIYLYETDQLIEQLENIIIVSEKAGNYTCETVNEIFRIMHTIKGSSAMMLFNQISTLAHALEDLFFFIREEKKQYINFSAISDIVLDGVDFIKVELQKIKRNDIADGKADNLIASIRDLLSYIKRDSKVKESLNQNSVCTKQENALVSTSPKEFQAVIRFEDGCEMENIRAYSVIHNLKQITEDFYYIPEDIIDDDNSSNIIQKNGFKIFFNSDKTYEELHDFFSQIIFLKDLELVHNNSQDCGKHEGANNKSQEGMKTCTNTHQSMISVSVSKLDTLMDLVGEMVIAEAMVTQNPDLKNLELPDFYKAARQMRKIHNEIQQMVMSIRMVPLATSFHKMHRLVRDMCKKLDKKVELVLIGEDTEVDKNIIEHISDPLMHLIRNSIDHGIETTKERLASGKTERGTLTLEAKNSGSDVLIMVKDDGQGLDKNSIMNKAREHGLIHKPENEMLDKEIYNLIFLPGFTTNNNITEFSGRGVGMDVVAKSIEAVGGSVSVDSTEGKGTVITLKIPLTLAIIDGMNIKVGNSRFTIPTTAIKESFRPVKKDLITDPDENEMIMVRGICYPVYRLHRIYKIKTEITEFDRGILLMVEQDEKSICIFADELLGQQQVVVKTLPPYIKKIYQNSDFAGCTLLGDGNISLIFDVSRLILTNKI</sequence>
<dbReference type="PANTHER" id="PTHR43395:SF10">
    <property type="entry name" value="CHEMOTAXIS PROTEIN CHEA"/>
    <property type="match status" value="1"/>
</dbReference>
<dbReference type="GO" id="GO:0006935">
    <property type="term" value="P:chemotaxis"/>
    <property type="evidence" value="ECO:0007669"/>
    <property type="project" value="UniProtKB-KW"/>
</dbReference>
<proteinExistence type="predicted"/>
<dbReference type="SUPFAM" id="SSF50341">
    <property type="entry name" value="CheW-like"/>
    <property type="match status" value="1"/>
</dbReference>
<keyword evidence="12" id="KW-0902">Two-component regulatory system</keyword>
<dbReference type="Pfam" id="PF02895">
    <property type="entry name" value="H-kinase_dim"/>
    <property type="match status" value="1"/>
</dbReference>
<dbReference type="InterPro" id="IPR005467">
    <property type="entry name" value="His_kinase_dom"/>
</dbReference>
<evidence type="ECO:0000256" key="8">
    <source>
        <dbReference type="ARBA" id="ARBA00022679"/>
    </source>
</evidence>
<dbReference type="Gene3D" id="1.10.287.560">
    <property type="entry name" value="Histidine kinase CheA-like, homodimeric domain"/>
    <property type="match status" value="1"/>
</dbReference>
<dbReference type="Gene3D" id="3.30.565.10">
    <property type="entry name" value="Histidine kinase-like ATPase, C-terminal domain"/>
    <property type="match status" value="1"/>
</dbReference>
<dbReference type="PANTHER" id="PTHR43395">
    <property type="entry name" value="SENSOR HISTIDINE KINASE CHEA"/>
    <property type="match status" value="1"/>
</dbReference>
<comment type="function">
    <text evidence="13">Involved in the transmission of sensory signals from the chemoreceptors to the flagellar motors. CheA is autophosphorylated; it can transfer its phosphate group to either CheB or CheY.</text>
</comment>
<evidence type="ECO:0000259" key="17">
    <source>
        <dbReference type="PROSITE" id="PS50894"/>
    </source>
</evidence>
<keyword evidence="11" id="KW-0067">ATP-binding</keyword>
<dbReference type="GO" id="GO:0000155">
    <property type="term" value="F:phosphorelay sensor kinase activity"/>
    <property type="evidence" value="ECO:0007669"/>
    <property type="project" value="InterPro"/>
</dbReference>
<dbReference type="InterPro" id="IPR010808">
    <property type="entry name" value="CheA_P2-bd"/>
</dbReference>
<dbReference type="Pfam" id="PF01584">
    <property type="entry name" value="CheW"/>
    <property type="match status" value="1"/>
</dbReference>
<dbReference type="InterPro" id="IPR003594">
    <property type="entry name" value="HATPase_dom"/>
</dbReference>
<evidence type="ECO:0000256" key="7">
    <source>
        <dbReference type="ARBA" id="ARBA00022553"/>
    </source>
</evidence>
<dbReference type="FunFam" id="3.30.565.10:FF:000016">
    <property type="entry name" value="Chemotaxis protein CheA, putative"/>
    <property type="match status" value="1"/>
</dbReference>
<dbReference type="Pfam" id="PF02518">
    <property type="entry name" value="HATPase_c"/>
    <property type="match status" value="1"/>
</dbReference>
<evidence type="ECO:0000256" key="14">
    <source>
        <dbReference type="PROSITE-ProRule" id="PRU00110"/>
    </source>
</evidence>
<dbReference type="Pfam" id="PF07194">
    <property type="entry name" value="P2"/>
    <property type="match status" value="1"/>
</dbReference>
<dbReference type="CDD" id="cd00088">
    <property type="entry name" value="HPT"/>
    <property type="match status" value="1"/>
</dbReference>
<dbReference type="InterPro" id="IPR004358">
    <property type="entry name" value="Sig_transdc_His_kin-like_C"/>
</dbReference>